<dbReference type="KEGG" id="lpy:FIV34_19395"/>
<feature type="domain" description="Outer membrane protein beta-barrel" evidence="2">
    <location>
        <begin position="31"/>
        <end position="243"/>
    </location>
</feature>
<evidence type="ECO:0000256" key="1">
    <source>
        <dbReference type="ARBA" id="ARBA00022729"/>
    </source>
</evidence>
<keyword evidence="1" id="KW-0732">Signal</keyword>
<dbReference type="Proteomes" id="UP000316093">
    <property type="component" value="Chromosome"/>
</dbReference>
<reference evidence="3 4" key="1">
    <citation type="submission" date="2019-06" db="EMBL/GenBank/DDBJ databases">
        <title>A complete genome sequence for Luteibacter pinisoli MAH-14.</title>
        <authorList>
            <person name="Baltrus D.A."/>
        </authorList>
    </citation>
    <scope>NUCLEOTIDE SEQUENCE [LARGE SCALE GENOMIC DNA]</scope>
    <source>
        <strain evidence="3 4">MAH-14</strain>
    </source>
</reference>
<accession>A0A4Y5Z6T4</accession>
<evidence type="ECO:0000259" key="2">
    <source>
        <dbReference type="Pfam" id="PF13505"/>
    </source>
</evidence>
<protein>
    <submittedName>
        <fullName evidence="3">Porin family protein</fullName>
    </submittedName>
</protein>
<dbReference type="InterPro" id="IPR027385">
    <property type="entry name" value="Beta-barrel_OMP"/>
</dbReference>
<dbReference type="OrthoDB" id="5735897at2"/>
<organism evidence="3 4">
    <name type="scientific">Luteibacter pinisoli</name>
    <dbReference type="NCBI Taxonomy" id="2589080"/>
    <lineage>
        <taxon>Bacteria</taxon>
        <taxon>Pseudomonadati</taxon>
        <taxon>Pseudomonadota</taxon>
        <taxon>Gammaproteobacteria</taxon>
        <taxon>Lysobacterales</taxon>
        <taxon>Rhodanobacteraceae</taxon>
        <taxon>Luteibacter</taxon>
    </lineage>
</organism>
<gene>
    <name evidence="3" type="ORF">FIV34_19395</name>
</gene>
<sequence>MSVVRRLNCSRATRPTLNDKGLVMKRTLILTALLLGAVPLATHAADGGIAPSKEGTAQSGLFLHGTLGKSSINIDRKVQKDTHGRHANVLVGYRWAVADRFALGVEGGYAWLGQMNHRQYLPIRGSNNKALYTRNIDLRAYLLGGNFKWHIDDQLSLAVRGGIARSHGHQRDRLEGPGLHRTSSNHADSVRPYVGLSLGYAVIPKLTLSIDANRYFVNKVHYTDGRTQLLAVNTLGLGAEYTF</sequence>
<dbReference type="EMBL" id="CP041046">
    <property type="protein sequence ID" value="QDE41210.1"/>
    <property type="molecule type" value="Genomic_DNA"/>
</dbReference>
<name>A0A4Y5Z6T4_9GAMM</name>
<dbReference type="Gene3D" id="2.40.160.20">
    <property type="match status" value="1"/>
</dbReference>
<dbReference type="SUPFAM" id="SSF56925">
    <property type="entry name" value="OMPA-like"/>
    <property type="match status" value="1"/>
</dbReference>
<evidence type="ECO:0000313" key="4">
    <source>
        <dbReference type="Proteomes" id="UP000316093"/>
    </source>
</evidence>
<dbReference type="Pfam" id="PF13505">
    <property type="entry name" value="OMP_b-brl"/>
    <property type="match status" value="1"/>
</dbReference>
<dbReference type="AlphaFoldDB" id="A0A4Y5Z6T4"/>
<dbReference type="InterPro" id="IPR011250">
    <property type="entry name" value="OMP/PagP_B-barrel"/>
</dbReference>
<proteinExistence type="predicted"/>
<keyword evidence="4" id="KW-1185">Reference proteome</keyword>
<evidence type="ECO:0000313" key="3">
    <source>
        <dbReference type="EMBL" id="QDE41210.1"/>
    </source>
</evidence>